<protein>
    <submittedName>
        <fullName evidence="4">Cobalt-precorrin-6A reductase</fullName>
    </submittedName>
</protein>
<organism evidence="4 5">
    <name type="scientific">Chlorogloeopsis fritschii PCC 6912</name>
    <dbReference type="NCBI Taxonomy" id="211165"/>
    <lineage>
        <taxon>Bacteria</taxon>
        <taxon>Bacillati</taxon>
        <taxon>Cyanobacteriota</taxon>
        <taxon>Cyanophyceae</taxon>
        <taxon>Nostocales</taxon>
        <taxon>Chlorogloeopsidaceae</taxon>
        <taxon>Chlorogloeopsis</taxon>
    </lineage>
</organism>
<dbReference type="OrthoDB" id="9780707at2"/>
<keyword evidence="3" id="KW-0560">Oxidoreductase</keyword>
<dbReference type="PANTHER" id="PTHR36925:SF1">
    <property type="entry name" value="COBALT-PRECORRIN-6A REDUCTASE"/>
    <property type="match status" value="1"/>
</dbReference>
<name>A0A433NNK8_CHLFR</name>
<dbReference type="UniPathway" id="UPA00148"/>
<keyword evidence="2" id="KW-0169">Cobalamin biosynthesis</keyword>
<comment type="pathway">
    <text evidence="1">Cofactor biosynthesis; adenosylcobalamin biosynthesis.</text>
</comment>
<dbReference type="RefSeq" id="WP_016872621.1">
    <property type="nucleotide sequence ID" value="NZ_AJLN01000084.1"/>
</dbReference>
<dbReference type="GO" id="GO:0016994">
    <property type="term" value="F:precorrin-6A reductase activity"/>
    <property type="evidence" value="ECO:0007669"/>
    <property type="project" value="InterPro"/>
</dbReference>
<dbReference type="NCBIfam" id="NF005970">
    <property type="entry name" value="PRK08057.1-4"/>
    <property type="match status" value="1"/>
</dbReference>
<reference evidence="4 5" key="1">
    <citation type="journal article" date="2019" name="Genome Biol. Evol.">
        <title>Day and night: Metabolic profiles and evolutionary relationships of six axenic non-marine cyanobacteria.</title>
        <authorList>
            <person name="Will S.E."/>
            <person name="Henke P."/>
            <person name="Boedeker C."/>
            <person name="Huang S."/>
            <person name="Brinkmann H."/>
            <person name="Rohde M."/>
            <person name="Jarek M."/>
            <person name="Friedl T."/>
            <person name="Seufert S."/>
            <person name="Schumacher M."/>
            <person name="Overmann J."/>
            <person name="Neumann-Schaal M."/>
            <person name="Petersen J."/>
        </authorList>
    </citation>
    <scope>NUCLEOTIDE SEQUENCE [LARGE SCALE GENOMIC DNA]</scope>
    <source>
        <strain evidence="4 5">PCC 6912</strain>
    </source>
</reference>
<dbReference type="NCBIfam" id="TIGR00715">
    <property type="entry name" value="precor6x_red"/>
    <property type="match status" value="1"/>
</dbReference>
<sequence length="257" mass="28525">MRRVWLIGGTAESAVLAKAIAHSQIHCVVSVTTEAARLLYPNVATLQVWVGHLNFTNFDEFLYQQQITAVLDASHPYAVEISQGAIAVCQKLQIPYLRYERPVLEEGEGRGNIYLDSFNTLICGNYLENQRVLLTVGYRQLHLFQPWQGKAALFARLLPSGTALEAAFKAGFTPDRIICLRPPISIDLEKALWRQWNISLVVTKSSGKAGGEDVKQKVAAELGVSLVVINRPEITYPQQTSDLAVALEFCCKHVLCT</sequence>
<dbReference type="EMBL" id="RSCJ01000003">
    <property type="protein sequence ID" value="RUR84944.1"/>
    <property type="molecule type" value="Genomic_DNA"/>
</dbReference>
<evidence type="ECO:0000313" key="4">
    <source>
        <dbReference type="EMBL" id="RUR84944.1"/>
    </source>
</evidence>
<dbReference type="Proteomes" id="UP000268857">
    <property type="component" value="Unassembled WGS sequence"/>
</dbReference>
<dbReference type="InterPro" id="IPR003723">
    <property type="entry name" value="Precorrin-6x_reduct"/>
</dbReference>
<dbReference type="PANTHER" id="PTHR36925">
    <property type="entry name" value="COBALT-PRECORRIN-6A REDUCTASE"/>
    <property type="match status" value="1"/>
</dbReference>
<comment type="caution">
    <text evidence="4">The sequence shown here is derived from an EMBL/GenBank/DDBJ whole genome shotgun (WGS) entry which is preliminary data.</text>
</comment>
<dbReference type="AlphaFoldDB" id="A0A433NNK8"/>
<dbReference type="Pfam" id="PF02571">
    <property type="entry name" value="CbiJ"/>
    <property type="match status" value="1"/>
</dbReference>
<evidence type="ECO:0000256" key="3">
    <source>
        <dbReference type="ARBA" id="ARBA00023002"/>
    </source>
</evidence>
<dbReference type="GO" id="GO:0009236">
    <property type="term" value="P:cobalamin biosynthetic process"/>
    <property type="evidence" value="ECO:0007669"/>
    <property type="project" value="UniProtKB-UniPathway"/>
</dbReference>
<gene>
    <name evidence="4" type="ORF">PCC6912_10600</name>
</gene>
<evidence type="ECO:0000256" key="1">
    <source>
        <dbReference type="ARBA" id="ARBA00004953"/>
    </source>
</evidence>
<dbReference type="STRING" id="211165.GCA_000317285_03098"/>
<proteinExistence type="predicted"/>
<dbReference type="PROSITE" id="PS51014">
    <property type="entry name" value="COBK_CBIJ"/>
    <property type="match status" value="1"/>
</dbReference>
<evidence type="ECO:0000256" key="2">
    <source>
        <dbReference type="ARBA" id="ARBA00022573"/>
    </source>
</evidence>
<keyword evidence="5" id="KW-1185">Reference proteome</keyword>
<accession>A0A433NNK8</accession>
<evidence type="ECO:0000313" key="5">
    <source>
        <dbReference type="Proteomes" id="UP000268857"/>
    </source>
</evidence>